<dbReference type="SMART" id="SM00530">
    <property type="entry name" value="HTH_XRE"/>
    <property type="match status" value="1"/>
</dbReference>
<reference evidence="3" key="2">
    <citation type="submission" date="2020-01" db="EMBL/GenBank/DDBJ databases">
        <authorList>
            <person name="Algora L."/>
            <person name="Schniete J.K."/>
            <person name="MacFadyen A."/>
            <person name="Hoskisson P.A."/>
            <person name="Hunter I.S."/>
            <person name="Herron P.R."/>
        </authorList>
    </citation>
    <scope>NUCLEOTIDE SEQUENCE</scope>
    <source>
        <strain evidence="3">ATCC 10970</strain>
    </source>
</reference>
<dbReference type="InterPro" id="IPR010982">
    <property type="entry name" value="Lambda_DNA-bd_dom_sf"/>
</dbReference>
<dbReference type="Proteomes" id="UP000011074">
    <property type="component" value="Chromosome"/>
</dbReference>
<feature type="domain" description="HTH cro/C1-type" evidence="2">
    <location>
        <begin position="37"/>
        <end position="99"/>
    </location>
</feature>
<protein>
    <submittedName>
        <fullName evidence="3">Helix-turn-helix transcriptional regulator</fullName>
    </submittedName>
</protein>
<dbReference type="Gene3D" id="1.10.260.40">
    <property type="entry name" value="lambda repressor-like DNA-binding domains"/>
    <property type="match status" value="1"/>
</dbReference>
<evidence type="ECO:0000256" key="1">
    <source>
        <dbReference type="SAM" id="MobiDB-lite"/>
    </source>
</evidence>
<dbReference type="SUPFAM" id="SSF47413">
    <property type="entry name" value="lambda repressor-like DNA-binding domains"/>
    <property type="match status" value="1"/>
</dbReference>
<dbReference type="Pfam" id="PF13560">
    <property type="entry name" value="HTH_31"/>
    <property type="match status" value="1"/>
</dbReference>
<sequence length="243" mass="26394">MFRKAIVAPGPALPPAAPCRPDVGQTGSMGSRIGANIRRERDRRGWSQGRLAREICRGAGVMGEPVGRQEVSRWEQGKRTPRQWLPFIATALGVSVDVLQEPQRLDQPPLPTLSDFLPDGDPLAPLSAREGRRVGLGQVGDLQKRVHGLRLAMTYWPEATWSGLPCGNFAPLYACTGKAPTPARWGVLSSGRSASWRRSPGGSPVTPDSMGMPSVFTGSASVRRCRRTTGRWPGISLVRWPIN</sequence>
<reference evidence="3" key="3">
    <citation type="journal article" date="2021" name="bioRxiv">
        <title>Bilateral symmetry of linear streptomycete chromosomes.</title>
        <authorList>
            <person name="Algora-Gallardo L."/>
            <person name="Schniete J.K."/>
            <person name="Mark D.R."/>
            <person name="Hunter I.S."/>
            <person name="Herron P.R."/>
        </authorList>
    </citation>
    <scope>NUCLEOTIDE SEQUENCE</scope>
    <source>
        <strain evidence="3">ATCC 10970</strain>
    </source>
</reference>
<organism evidence="3 4">
    <name type="scientific">Streptomyces rimosus subsp. rimosus (strain ATCC 10970 / DSM 40260 / JCM 4667 / NRRL 2234)</name>
    <dbReference type="NCBI Taxonomy" id="1265868"/>
    <lineage>
        <taxon>Bacteria</taxon>
        <taxon>Bacillati</taxon>
        <taxon>Actinomycetota</taxon>
        <taxon>Actinomycetes</taxon>
        <taxon>Kitasatosporales</taxon>
        <taxon>Streptomycetaceae</taxon>
        <taxon>Streptomyces</taxon>
    </lineage>
</organism>
<proteinExistence type="predicted"/>
<name>A0A8A1UWE6_STRR1</name>
<reference evidence="3" key="1">
    <citation type="submission" date="2012-12" db="EMBL/GenBank/DDBJ databases">
        <authorList>
            <person name="Pethick F.E."/>
            <person name="MacFadyen A.C."/>
            <person name="Tang Z."/>
            <person name="Sangal V."/>
            <person name="Tze-Tze L."/>
            <person name="Chu J."/>
            <person name="Guo M."/>
            <person name="Kirby R."/>
            <person name="Hoskisson P.A."/>
            <person name="Herron P.R."/>
            <person name="Hunter I.S."/>
        </authorList>
    </citation>
    <scope>NUCLEOTIDE SEQUENCE</scope>
    <source>
        <strain evidence="3">ATCC 10970</strain>
    </source>
</reference>
<dbReference type="EMBL" id="CP048261">
    <property type="protein sequence ID" value="QST83671.1"/>
    <property type="molecule type" value="Genomic_DNA"/>
</dbReference>
<gene>
    <name evidence="3" type="ORF">SRIM_028990</name>
</gene>
<dbReference type="PROSITE" id="PS50943">
    <property type="entry name" value="HTH_CROC1"/>
    <property type="match status" value="1"/>
</dbReference>
<dbReference type="AlphaFoldDB" id="A0A8A1UWE6"/>
<dbReference type="GO" id="GO:0003677">
    <property type="term" value="F:DNA binding"/>
    <property type="evidence" value="ECO:0007669"/>
    <property type="project" value="InterPro"/>
</dbReference>
<accession>A0A8A1UWE6</accession>
<evidence type="ECO:0000313" key="4">
    <source>
        <dbReference type="Proteomes" id="UP000011074"/>
    </source>
</evidence>
<feature type="region of interest" description="Disordered" evidence="1">
    <location>
        <begin position="192"/>
        <end position="213"/>
    </location>
</feature>
<dbReference type="CDD" id="cd00093">
    <property type="entry name" value="HTH_XRE"/>
    <property type="match status" value="1"/>
</dbReference>
<evidence type="ECO:0000259" key="2">
    <source>
        <dbReference type="PROSITE" id="PS50943"/>
    </source>
</evidence>
<evidence type="ECO:0000313" key="3">
    <source>
        <dbReference type="EMBL" id="QST83671.1"/>
    </source>
</evidence>
<dbReference type="InterPro" id="IPR001387">
    <property type="entry name" value="Cro/C1-type_HTH"/>
</dbReference>
<feature type="region of interest" description="Disordered" evidence="1">
    <location>
        <begin position="1"/>
        <end position="31"/>
    </location>
</feature>
<feature type="compositionally biased region" description="Low complexity" evidence="1">
    <location>
        <begin position="1"/>
        <end position="10"/>
    </location>
</feature>